<dbReference type="PANTHER" id="PTHR45764">
    <property type="entry name" value="BZIP TRANSCRIPTION FACTOR 44"/>
    <property type="match status" value="1"/>
</dbReference>
<dbReference type="EMBL" id="JACMSC010000001">
    <property type="protein sequence ID" value="KAG6536552.1"/>
    <property type="molecule type" value="Genomic_DNA"/>
</dbReference>
<comment type="subcellular location">
    <subcellularLocation>
        <location evidence="1">Nucleus</location>
    </subcellularLocation>
</comment>
<accession>A0A8J5M8R0</accession>
<proteinExistence type="predicted"/>
<dbReference type="InterPro" id="IPR045314">
    <property type="entry name" value="bZIP_plant_GBF1"/>
</dbReference>
<sequence>MSHETWQCLSGASERLSRDIHDTVVPKGTTVSLSRQTNLEVVTKGHGHDRASVPKIPRASRAPETQSCLLFQSFSLLAIPERHNRASFSHGLHATNVPLRHSYVRSVPTSSVLRLVDLTPLSIPVNLSSLLFLLSLPRSRFFFFFWFAVLNANLIGNDTVALRKGSMSCLPSRRSSSSEGDSQPVIDEHERKRKRMLSNRESARRSRMRKQQHLKELMSEEEEIKSQNAQISMQIPAVTQQYMELESDNAVLRVQIHELTQRLQSINSMLRNVAEVSGMTMDTPEMPDPLLKPWQIPCLTHPIMANAQTLQF</sequence>
<reference evidence="8 9" key="1">
    <citation type="submission" date="2020-08" db="EMBL/GenBank/DDBJ databases">
        <title>Plant Genome Project.</title>
        <authorList>
            <person name="Zhang R.-G."/>
        </authorList>
    </citation>
    <scope>NUCLEOTIDE SEQUENCE [LARGE SCALE GENOMIC DNA]</scope>
    <source>
        <tissue evidence="8">Rhizome</tissue>
    </source>
</reference>
<dbReference type="GO" id="GO:0046982">
    <property type="term" value="F:protein heterodimerization activity"/>
    <property type="evidence" value="ECO:0007669"/>
    <property type="project" value="UniProtKB-ARBA"/>
</dbReference>
<dbReference type="GO" id="GO:0045893">
    <property type="term" value="P:positive regulation of DNA-templated transcription"/>
    <property type="evidence" value="ECO:0007669"/>
    <property type="project" value="TreeGrafter"/>
</dbReference>
<gene>
    <name evidence="8" type="ORF">ZIOFF_001610</name>
</gene>
<feature type="compositionally biased region" description="Low complexity" evidence="6">
    <location>
        <begin position="168"/>
        <end position="182"/>
    </location>
</feature>
<comment type="caution">
    <text evidence="8">The sequence shown here is derived from an EMBL/GenBank/DDBJ whole genome shotgun (WGS) entry which is preliminary data.</text>
</comment>
<dbReference type="AlphaFoldDB" id="A0A8J5M8R0"/>
<dbReference type="SUPFAM" id="SSF57959">
    <property type="entry name" value="Leucine zipper domain"/>
    <property type="match status" value="1"/>
</dbReference>
<dbReference type="Gene3D" id="1.20.5.170">
    <property type="match status" value="1"/>
</dbReference>
<evidence type="ECO:0000313" key="8">
    <source>
        <dbReference type="EMBL" id="KAG6536552.1"/>
    </source>
</evidence>
<dbReference type="FunFam" id="1.20.5.170:FF:000020">
    <property type="entry name" value="BZIP transcription factor"/>
    <property type="match status" value="1"/>
</dbReference>
<protein>
    <recommendedName>
        <fullName evidence="7">BZIP domain-containing protein</fullName>
    </recommendedName>
</protein>
<name>A0A8J5M8R0_ZINOF</name>
<dbReference type="CDD" id="cd14702">
    <property type="entry name" value="bZIP_plant_GBF1"/>
    <property type="match status" value="1"/>
</dbReference>
<dbReference type="InterPro" id="IPR046347">
    <property type="entry name" value="bZIP_sf"/>
</dbReference>
<feature type="domain" description="BZIP" evidence="7">
    <location>
        <begin position="189"/>
        <end position="252"/>
    </location>
</feature>
<dbReference type="Proteomes" id="UP000734854">
    <property type="component" value="Unassembled WGS sequence"/>
</dbReference>
<dbReference type="GO" id="GO:0003700">
    <property type="term" value="F:DNA-binding transcription factor activity"/>
    <property type="evidence" value="ECO:0007669"/>
    <property type="project" value="InterPro"/>
</dbReference>
<evidence type="ECO:0000259" key="7">
    <source>
        <dbReference type="PROSITE" id="PS50217"/>
    </source>
</evidence>
<keyword evidence="2" id="KW-0805">Transcription regulation</keyword>
<keyword evidence="4" id="KW-0804">Transcription</keyword>
<dbReference type="PROSITE" id="PS50217">
    <property type="entry name" value="BZIP"/>
    <property type="match status" value="1"/>
</dbReference>
<dbReference type="Pfam" id="PF00170">
    <property type="entry name" value="bZIP_1"/>
    <property type="match status" value="1"/>
</dbReference>
<dbReference type="InterPro" id="IPR004827">
    <property type="entry name" value="bZIP"/>
</dbReference>
<evidence type="ECO:0000313" key="9">
    <source>
        <dbReference type="Proteomes" id="UP000734854"/>
    </source>
</evidence>
<evidence type="ECO:0000256" key="4">
    <source>
        <dbReference type="ARBA" id="ARBA00023163"/>
    </source>
</evidence>
<dbReference type="PROSITE" id="PS00036">
    <property type="entry name" value="BZIP_BASIC"/>
    <property type="match status" value="1"/>
</dbReference>
<dbReference type="GO" id="GO:0000976">
    <property type="term" value="F:transcription cis-regulatory region binding"/>
    <property type="evidence" value="ECO:0007669"/>
    <property type="project" value="TreeGrafter"/>
</dbReference>
<dbReference type="SMART" id="SM00338">
    <property type="entry name" value="BRLZ"/>
    <property type="match status" value="1"/>
</dbReference>
<organism evidence="8 9">
    <name type="scientific">Zingiber officinale</name>
    <name type="common">Ginger</name>
    <name type="synonym">Amomum zingiber</name>
    <dbReference type="NCBI Taxonomy" id="94328"/>
    <lineage>
        <taxon>Eukaryota</taxon>
        <taxon>Viridiplantae</taxon>
        <taxon>Streptophyta</taxon>
        <taxon>Embryophyta</taxon>
        <taxon>Tracheophyta</taxon>
        <taxon>Spermatophyta</taxon>
        <taxon>Magnoliopsida</taxon>
        <taxon>Liliopsida</taxon>
        <taxon>Zingiberales</taxon>
        <taxon>Zingiberaceae</taxon>
        <taxon>Zingiber</taxon>
    </lineage>
</organism>
<feature type="region of interest" description="Disordered" evidence="6">
    <location>
        <begin position="168"/>
        <end position="216"/>
    </location>
</feature>
<evidence type="ECO:0000256" key="2">
    <source>
        <dbReference type="ARBA" id="ARBA00023015"/>
    </source>
</evidence>
<evidence type="ECO:0000256" key="3">
    <source>
        <dbReference type="ARBA" id="ARBA00023125"/>
    </source>
</evidence>
<keyword evidence="3" id="KW-0238">DNA-binding</keyword>
<dbReference type="GO" id="GO:0005634">
    <property type="term" value="C:nucleus"/>
    <property type="evidence" value="ECO:0007669"/>
    <property type="project" value="UniProtKB-SubCell"/>
</dbReference>
<evidence type="ECO:0000256" key="1">
    <source>
        <dbReference type="ARBA" id="ARBA00004123"/>
    </source>
</evidence>
<dbReference type="PANTHER" id="PTHR45764:SF38">
    <property type="entry name" value="BZIP TRANSCRIPTION FACTOR 44"/>
    <property type="match status" value="1"/>
</dbReference>
<keyword evidence="9" id="KW-1185">Reference proteome</keyword>
<keyword evidence="5" id="KW-0539">Nucleus</keyword>
<evidence type="ECO:0000256" key="6">
    <source>
        <dbReference type="SAM" id="MobiDB-lite"/>
    </source>
</evidence>
<evidence type="ECO:0000256" key="5">
    <source>
        <dbReference type="ARBA" id="ARBA00023242"/>
    </source>
</evidence>